<organism evidence="1 2">
    <name type="scientific">Caerostris extrusa</name>
    <name type="common">Bark spider</name>
    <name type="synonym">Caerostris bankana</name>
    <dbReference type="NCBI Taxonomy" id="172846"/>
    <lineage>
        <taxon>Eukaryota</taxon>
        <taxon>Metazoa</taxon>
        <taxon>Ecdysozoa</taxon>
        <taxon>Arthropoda</taxon>
        <taxon>Chelicerata</taxon>
        <taxon>Arachnida</taxon>
        <taxon>Araneae</taxon>
        <taxon>Araneomorphae</taxon>
        <taxon>Entelegynae</taxon>
        <taxon>Araneoidea</taxon>
        <taxon>Araneidae</taxon>
        <taxon>Caerostris</taxon>
    </lineage>
</organism>
<dbReference type="Proteomes" id="UP001054945">
    <property type="component" value="Unassembled WGS sequence"/>
</dbReference>
<gene>
    <name evidence="1" type="ORF">CEXT_645781</name>
</gene>
<proteinExistence type="predicted"/>
<reference evidence="1 2" key="1">
    <citation type="submission" date="2021-06" db="EMBL/GenBank/DDBJ databases">
        <title>Caerostris extrusa draft genome.</title>
        <authorList>
            <person name="Kono N."/>
            <person name="Arakawa K."/>
        </authorList>
    </citation>
    <scope>NUCLEOTIDE SEQUENCE [LARGE SCALE GENOMIC DNA]</scope>
</reference>
<accession>A0AAV4Y9Y0</accession>
<sequence length="149" mass="16949">MLIPFLVNTPYNQINESAGGKSLNNSNNNNNNNYPYLNLIIPISGTYFRNTFNYYDSKDIRIVKLPNTHTKSWPLCRGSISTESACIIITLSNHDDGHHHRIPDPTSRQFDDSKDRQNGAVLQSSLALRSRHLESYFTSFPGSFLLIRC</sequence>
<keyword evidence="2" id="KW-1185">Reference proteome</keyword>
<evidence type="ECO:0000313" key="1">
    <source>
        <dbReference type="EMBL" id="GIZ03840.1"/>
    </source>
</evidence>
<name>A0AAV4Y9Y0_CAEEX</name>
<evidence type="ECO:0000313" key="2">
    <source>
        <dbReference type="Proteomes" id="UP001054945"/>
    </source>
</evidence>
<protein>
    <submittedName>
        <fullName evidence="1">Uncharacterized protein</fullName>
    </submittedName>
</protein>
<dbReference type="EMBL" id="BPLR01019001">
    <property type="protein sequence ID" value="GIZ03840.1"/>
    <property type="molecule type" value="Genomic_DNA"/>
</dbReference>
<comment type="caution">
    <text evidence="1">The sequence shown here is derived from an EMBL/GenBank/DDBJ whole genome shotgun (WGS) entry which is preliminary data.</text>
</comment>
<dbReference type="AlphaFoldDB" id="A0AAV4Y9Y0"/>